<keyword evidence="1" id="KW-0732">Signal</keyword>
<reference evidence="3" key="2">
    <citation type="journal article" date="2021" name="PeerJ">
        <title>Extensive microbial diversity within the chicken gut microbiome revealed by metagenomics and culture.</title>
        <authorList>
            <person name="Gilroy R."/>
            <person name="Ravi A."/>
            <person name="Getino M."/>
            <person name="Pursley I."/>
            <person name="Horton D.L."/>
            <person name="Alikhan N.F."/>
            <person name="Baker D."/>
            <person name="Gharbi K."/>
            <person name="Hall N."/>
            <person name="Watson M."/>
            <person name="Adriaenssens E.M."/>
            <person name="Foster-Nyarko E."/>
            <person name="Jarju S."/>
            <person name="Secka A."/>
            <person name="Antonio M."/>
            <person name="Oren A."/>
            <person name="Chaudhuri R.R."/>
            <person name="La Ragione R."/>
            <person name="Hildebrand F."/>
            <person name="Pallen M.J."/>
        </authorList>
    </citation>
    <scope>NUCLEOTIDE SEQUENCE</scope>
    <source>
        <strain evidence="3">ChiHjej10B9-9673</strain>
    </source>
</reference>
<name>A0A9D1FCL3_9FIRM</name>
<evidence type="ECO:0000259" key="2">
    <source>
        <dbReference type="Pfam" id="PF08486"/>
    </source>
</evidence>
<feature type="signal peptide" evidence="1">
    <location>
        <begin position="1"/>
        <end position="25"/>
    </location>
</feature>
<dbReference type="GO" id="GO:0030435">
    <property type="term" value="P:sporulation resulting in formation of a cellular spore"/>
    <property type="evidence" value="ECO:0007669"/>
    <property type="project" value="InterPro"/>
</dbReference>
<organism evidence="3 4">
    <name type="scientific">Candidatus Scatomorpha merdipullorum</name>
    <dbReference type="NCBI Taxonomy" id="2840927"/>
    <lineage>
        <taxon>Bacteria</taxon>
        <taxon>Bacillati</taxon>
        <taxon>Bacillota</taxon>
        <taxon>Clostridia</taxon>
        <taxon>Eubacteriales</taxon>
        <taxon>Candidatus Scatomorpha</taxon>
    </lineage>
</organism>
<evidence type="ECO:0000256" key="1">
    <source>
        <dbReference type="SAM" id="SignalP"/>
    </source>
</evidence>
<dbReference type="NCBIfam" id="TIGR02669">
    <property type="entry name" value="SpoIID_LytB"/>
    <property type="match status" value="1"/>
</dbReference>
<dbReference type="Proteomes" id="UP000824001">
    <property type="component" value="Unassembled WGS sequence"/>
</dbReference>
<accession>A0A9D1FCL3</accession>
<dbReference type="AlphaFoldDB" id="A0A9D1FCL3"/>
<dbReference type="InterPro" id="IPR013486">
    <property type="entry name" value="SpoIID/LytB"/>
</dbReference>
<proteinExistence type="predicted"/>
<reference evidence="3" key="1">
    <citation type="submission" date="2020-10" db="EMBL/GenBank/DDBJ databases">
        <authorList>
            <person name="Gilroy R."/>
        </authorList>
    </citation>
    <scope>NUCLEOTIDE SEQUENCE</scope>
    <source>
        <strain evidence="3">ChiHjej10B9-9673</strain>
    </source>
</reference>
<feature type="domain" description="Sporulation stage II protein D amidase enhancer LytB N-terminal" evidence="2">
    <location>
        <begin position="65"/>
        <end position="159"/>
    </location>
</feature>
<dbReference type="Pfam" id="PF08486">
    <property type="entry name" value="SpoIID"/>
    <property type="match status" value="1"/>
</dbReference>
<evidence type="ECO:0000313" key="3">
    <source>
        <dbReference type="EMBL" id="HIS66315.1"/>
    </source>
</evidence>
<dbReference type="NCBIfam" id="TIGR02870">
    <property type="entry name" value="spore_II_D"/>
    <property type="match status" value="1"/>
</dbReference>
<dbReference type="EMBL" id="DVJK01000057">
    <property type="protein sequence ID" value="HIS66315.1"/>
    <property type="molecule type" value="Genomic_DNA"/>
</dbReference>
<feature type="chain" id="PRO_5038382550" evidence="1">
    <location>
        <begin position="26"/>
        <end position="327"/>
    </location>
</feature>
<dbReference type="InterPro" id="IPR014225">
    <property type="entry name" value="Spore_II_D_firmicutes"/>
</dbReference>
<evidence type="ECO:0000313" key="4">
    <source>
        <dbReference type="Proteomes" id="UP000824001"/>
    </source>
</evidence>
<dbReference type="InterPro" id="IPR013693">
    <property type="entry name" value="SpoIID/LytB_N"/>
</dbReference>
<gene>
    <name evidence="3" type="primary">spoIID</name>
    <name evidence="3" type="ORF">IAC18_02005</name>
</gene>
<protein>
    <submittedName>
        <fullName evidence="3">Stage II sporulation protein D</fullName>
    </submittedName>
</protein>
<comment type="caution">
    <text evidence="3">The sequence shown here is derived from an EMBL/GenBank/DDBJ whole genome shotgun (WGS) entry which is preliminary data.</text>
</comment>
<sequence length="327" mass="34077">MQKEGGSLRAKIAAGLACLALALAAALLPARRAEGEAETPGREGYYGADADISFAALSGGELVQTTMAEWLPGVVAAEMPASFEDEALRAQAVAARTYILHLMGSGKAAHSEAAVCDDPACCKAHLDRESLRGSWGGSFDSNYEKVFEAASSTDGQYLAWEGEAIEAVFHSSSAGMTEDAAEVWSARPYLVSVSSPETAGDVPDYVTSVEVSPEDFAAKLTALRPGADLSGGPAGWLGPLERDGSGRVESVEIGGESFTGQELREAFSLRSTAFTLDCTGEAFLFTVTGYGHGVGMSQYGANVMAEGGADYREILAHYYPGTELVGA</sequence>